<keyword evidence="3" id="KW-0560">Oxidoreductase</keyword>
<dbReference type="OrthoDB" id="542013at2759"/>
<dbReference type="Gene3D" id="3.40.50.720">
    <property type="entry name" value="NAD(P)-binding Rossmann-like Domain"/>
    <property type="match status" value="1"/>
</dbReference>
<dbReference type="InterPro" id="IPR036291">
    <property type="entry name" value="NAD(P)-bd_dom_sf"/>
</dbReference>
<evidence type="ECO:0000313" key="4">
    <source>
        <dbReference type="EMBL" id="KAF1963003.1"/>
    </source>
</evidence>
<dbReference type="PANTHER" id="PTHR24320:SF252">
    <property type="entry name" value="DEHYDROGENASE_REDUCTASE FAMILY PROTEIN, PUTATIVE (AFU_ORTHOLOGUE AFUA_3G08550)-RELATED"/>
    <property type="match status" value="1"/>
</dbReference>
<dbReference type="PANTHER" id="PTHR24320">
    <property type="entry name" value="RETINOL DEHYDROGENASE"/>
    <property type="match status" value="1"/>
</dbReference>
<dbReference type="PRINTS" id="PR00081">
    <property type="entry name" value="GDHRDH"/>
</dbReference>
<dbReference type="Pfam" id="PF00106">
    <property type="entry name" value="adh_short"/>
    <property type="match status" value="1"/>
</dbReference>
<comment type="similarity">
    <text evidence="1">Belongs to the short-chain dehydrogenases/reductases (SDR) family.</text>
</comment>
<dbReference type="GO" id="GO:0016491">
    <property type="term" value="F:oxidoreductase activity"/>
    <property type="evidence" value="ECO:0007669"/>
    <property type="project" value="UniProtKB-KW"/>
</dbReference>
<dbReference type="EMBL" id="ML976978">
    <property type="protein sequence ID" value="KAF1963003.1"/>
    <property type="molecule type" value="Genomic_DNA"/>
</dbReference>
<protein>
    <submittedName>
        <fullName evidence="4">NAD(P)-binding protein</fullName>
    </submittedName>
</protein>
<name>A0A6A5UCT2_9PLEO</name>
<evidence type="ECO:0000256" key="2">
    <source>
        <dbReference type="ARBA" id="ARBA00022857"/>
    </source>
</evidence>
<dbReference type="SUPFAM" id="SSF51735">
    <property type="entry name" value="NAD(P)-binding Rossmann-fold domains"/>
    <property type="match status" value="1"/>
</dbReference>
<dbReference type="InterPro" id="IPR002347">
    <property type="entry name" value="SDR_fam"/>
</dbReference>
<dbReference type="AlphaFoldDB" id="A0A6A5UCT2"/>
<evidence type="ECO:0000256" key="1">
    <source>
        <dbReference type="ARBA" id="ARBA00006484"/>
    </source>
</evidence>
<gene>
    <name evidence="4" type="ORF">CC80DRAFT_530878</name>
</gene>
<organism evidence="4 5">
    <name type="scientific">Byssothecium circinans</name>
    <dbReference type="NCBI Taxonomy" id="147558"/>
    <lineage>
        <taxon>Eukaryota</taxon>
        <taxon>Fungi</taxon>
        <taxon>Dikarya</taxon>
        <taxon>Ascomycota</taxon>
        <taxon>Pezizomycotina</taxon>
        <taxon>Dothideomycetes</taxon>
        <taxon>Pleosporomycetidae</taxon>
        <taxon>Pleosporales</taxon>
        <taxon>Massarineae</taxon>
        <taxon>Massarinaceae</taxon>
        <taxon>Byssothecium</taxon>
    </lineage>
</organism>
<reference evidence="4" key="1">
    <citation type="journal article" date="2020" name="Stud. Mycol.">
        <title>101 Dothideomycetes genomes: a test case for predicting lifestyles and emergence of pathogens.</title>
        <authorList>
            <person name="Haridas S."/>
            <person name="Albert R."/>
            <person name="Binder M."/>
            <person name="Bloem J."/>
            <person name="Labutti K."/>
            <person name="Salamov A."/>
            <person name="Andreopoulos B."/>
            <person name="Baker S."/>
            <person name="Barry K."/>
            <person name="Bills G."/>
            <person name="Bluhm B."/>
            <person name="Cannon C."/>
            <person name="Castanera R."/>
            <person name="Culley D."/>
            <person name="Daum C."/>
            <person name="Ezra D."/>
            <person name="Gonzalez J."/>
            <person name="Henrissat B."/>
            <person name="Kuo A."/>
            <person name="Liang C."/>
            <person name="Lipzen A."/>
            <person name="Lutzoni F."/>
            <person name="Magnuson J."/>
            <person name="Mondo S."/>
            <person name="Nolan M."/>
            <person name="Ohm R."/>
            <person name="Pangilinan J."/>
            <person name="Park H.-J."/>
            <person name="Ramirez L."/>
            <person name="Alfaro M."/>
            <person name="Sun H."/>
            <person name="Tritt A."/>
            <person name="Yoshinaga Y."/>
            <person name="Zwiers L.-H."/>
            <person name="Turgeon B."/>
            <person name="Goodwin S."/>
            <person name="Spatafora J."/>
            <person name="Crous P."/>
            <person name="Grigoriev I."/>
        </authorList>
    </citation>
    <scope>NUCLEOTIDE SEQUENCE</scope>
    <source>
        <strain evidence="4">CBS 675.92</strain>
    </source>
</reference>
<keyword evidence="2" id="KW-0521">NADP</keyword>
<accession>A0A6A5UCT2</accession>
<proteinExistence type="inferred from homology"/>
<sequence>MAVPIGSLQFMRSFFYSQLIVKVLPPTSNFSGQAIIVTGSNTGFAWVLRPHRPVTTKGHKSHPRCAEQLLNLTGATKNIVEVWSLDLSDSESVKSFSKRANDLNRLDAVISNAGVLTHKFVTVVDGTEMHIAVNVINTMLLSLLLLPKLRESATKFDTRGRLAIVSSDAHYIAALKEANTPGSLLDALNDEKITNISDRYRASKLLLLYAMRETAARSPVTPDSNVILDVMAPGLCHSNLFREELPWPIAMAQRIMLRLFARSTATGGGLLVDAIRPDLPLEAHGAFLVDGKVADNGPSVDSEKGQALQKRFVTEIFEKLETIERGCTAQLK</sequence>
<evidence type="ECO:0000313" key="5">
    <source>
        <dbReference type="Proteomes" id="UP000800035"/>
    </source>
</evidence>
<keyword evidence="5" id="KW-1185">Reference proteome</keyword>
<evidence type="ECO:0000256" key="3">
    <source>
        <dbReference type="ARBA" id="ARBA00023002"/>
    </source>
</evidence>
<dbReference type="Proteomes" id="UP000800035">
    <property type="component" value="Unassembled WGS sequence"/>
</dbReference>